<protein>
    <submittedName>
        <fullName evidence="1">Uncharacterized protein</fullName>
    </submittedName>
</protein>
<evidence type="ECO:0000313" key="1">
    <source>
        <dbReference type="EMBL" id="GCE63371.1"/>
    </source>
</evidence>
<dbReference type="AlphaFoldDB" id="A0A478FPN3"/>
<dbReference type="EMBL" id="BIMN01000001">
    <property type="protein sequence ID" value="GCE63371.1"/>
    <property type="molecule type" value="Genomic_DNA"/>
</dbReference>
<name>A0A478FPN3_9MOLU</name>
<reference evidence="1 2" key="1">
    <citation type="submission" date="2019-01" db="EMBL/GenBank/DDBJ databases">
        <title>Draft genome sequences of Candidatus Mycoplasma haemohominis SWG34-3 identified from a patient with pyrexia, anemia and liver dysfunction.</title>
        <authorList>
            <person name="Sekizuka T."/>
            <person name="Hattori N."/>
            <person name="Katano H."/>
            <person name="Takuma T."/>
            <person name="Ito T."/>
            <person name="Arai N."/>
            <person name="Yanai R."/>
            <person name="Ishii S."/>
            <person name="Miura Y."/>
            <person name="Tokunaga T."/>
            <person name="Watanabe H."/>
            <person name="Nomura N."/>
            <person name="Eguchi J."/>
            <person name="Arai T."/>
            <person name="Hasegawa H."/>
            <person name="Nakamaki T."/>
            <person name="Wakita T."/>
            <person name="Niki Y."/>
            <person name="Kuroda M."/>
        </authorList>
    </citation>
    <scope>NUCLEOTIDE SEQUENCE [LARGE SCALE GENOMIC DNA]</scope>
    <source>
        <strain evidence="1">SWG34-3</strain>
    </source>
</reference>
<gene>
    <name evidence="1" type="ORF">MHSWG343_03670</name>
</gene>
<comment type="caution">
    <text evidence="1">The sequence shown here is derived from an EMBL/GenBank/DDBJ whole genome shotgun (WGS) entry which is preliminary data.</text>
</comment>
<dbReference type="Proteomes" id="UP000324831">
    <property type="component" value="Unassembled WGS sequence"/>
</dbReference>
<accession>A0A478FPN3</accession>
<organism evidence="1 2">
    <name type="scientific">Candidatus Mycoplasma haematohominis</name>
    <dbReference type="NCBI Taxonomy" id="1494318"/>
    <lineage>
        <taxon>Bacteria</taxon>
        <taxon>Bacillati</taxon>
        <taxon>Mycoplasmatota</taxon>
        <taxon>Mollicutes</taxon>
        <taxon>Mycoplasmataceae</taxon>
        <taxon>Mycoplasma</taxon>
    </lineage>
</organism>
<proteinExistence type="predicted"/>
<evidence type="ECO:0000313" key="2">
    <source>
        <dbReference type="Proteomes" id="UP000324831"/>
    </source>
</evidence>
<sequence>MASQKGILSLLVPPALTTSVFGSLPTKEPYLRMIEVHFTDSSNATTKIKIPIDDLSQVNKVEFQETTSATSSAVTTTLLLTATDTNPQPEKWKSITEEKEATKKSKYLKLHEIAKQYLEVQHYLNLIRSFSWSQAKQKGKTDYLKIKDICKNGKCCCQTAGSTCTNGTCATCLCCYADNKGANSNDCCCKDGNGCKFDEFKKIQNGFSYYFKNISSSQVNRYLSPVQIHIKLDDTNFSDLETNADSNNASVEYKSFTASTAYGFIDYQYKPQDYSSDIKGGYQDSDNELIEPDNNGKTFFANIPHKFKFTTKKKNGTSSGSDSALPNDHIKKVWDEIKGKKKVTEKVAWLTNNSAIDKCCCCDNTNNPQENFLNCTIKRNLVFMVGKDKLSDISKKLENSKTCCATPP</sequence>